<evidence type="ECO:0000259" key="4">
    <source>
        <dbReference type="Pfam" id="PF06094"/>
    </source>
</evidence>
<sequence>MVARSALQKLFVYGTLKRGEPNHYWFKKSSNGYAKFVCKAATTKKMPLVIATRYNIPFLLDKPGHGNYVAGEIYEVDDRMMEKIENLEGRDLLT</sequence>
<dbReference type="SUPFAM" id="SSF110857">
    <property type="entry name" value="Gamma-glutamyl cyclotransferase-like"/>
    <property type="match status" value="1"/>
</dbReference>
<dbReference type="EnsemblMetazoa" id="PPAI006844-RA">
    <property type="protein sequence ID" value="PPAI006844-PA"/>
    <property type="gene ID" value="PPAI006844"/>
</dbReference>
<dbReference type="GO" id="GO:0061929">
    <property type="term" value="F:gamma-glutamylaminecyclotransferase activity"/>
    <property type="evidence" value="ECO:0007669"/>
    <property type="project" value="InterPro"/>
</dbReference>
<evidence type="ECO:0000313" key="5">
    <source>
        <dbReference type="EnsemblMetazoa" id="PPAI006844-PA"/>
    </source>
</evidence>
<feature type="domain" description="Gamma-glutamylcyclotransferase AIG2-like" evidence="4">
    <location>
        <begin position="10"/>
        <end position="89"/>
    </location>
</feature>
<dbReference type="Proteomes" id="UP000092462">
    <property type="component" value="Unassembled WGS sequence"/>
</dbReference>
<dbReference type="EMBL" id="AJVK01058862">
    <property type="status" value="NOT_ANNOTATED_CDS"/>
    <property type="molecule type" value="Genomic_DNA"/>
</dbReference>
<dbReference type="InterPro" id="IPR013024">
    <property type="entry name" value="GGCT-like"/>
</dbReference>
<evidence type="ECO:0000256" key="1">
    <source>
        <dbReference type="ARBA" id="ARBA00008861"/>
    </source>
</evidence>
<accession>A0A1B0DFN3</accession>
<name>A0A1B0DFN3_PHLPP</name>
<dbReference type="InterPro" id="IPR009288">
    <property type="entry name" value="AIG2-like_dom"/>
</dbReference>
<dbReference type="VEuPathDB" id="VectorBase:PPAPM1_002854"/>
<feature type="active site" description="Proton acceptor" evidence="2">
    <location>
        <position position="88"/>
    </location>
</feature>
<dbReference type="PANTHER" id="PTHR12510:SF18">
    <property type="entry name" value="TROPONIN C-AKIN-1 PROTEIN"/>
    <property type="match status" value="1"/>
</dbReference>
<dbReference type="InterPro" id="IPR039126">
    <property type="entry name" value="GGACT"/>
</dbReference>
<organism evidence="5 6">
    <name type="scientific">Phlebotomus papatasi</name>
    <name type="common">Sandfly</name>
    <dbReference type="NCBI Taxonomy" id="29031"/>
    <lineage>
        <taxon>Eukaryota</taxon>
        <taxon>Metazoa</taxon>
        <taxon>Ecdysozoa</taxon>
        <taxon>Arthropoda</taxon>
        <taxon>Hexapoda</taxon>
        <taxon>Insecta</taxon>
        <taxon>Pterygota</taxon>
        <taxon>Neoptera</taxon>
        <taxon>Endopterygota</taxon>
        <taxon>Diptera</taxon>
        <taxon>Nematocera</taxon>
        <taxon>Psychodoidea</taxon>
        <taxon>Psychodidae</taxon>
        <taxon>Phlebotomus</taxon>
        <taxon>Phlebotomus</taxon>
    </lineage>
</organism>
<dbReference type="Gene3D" id="3.10.490.10">
    <property type="entry name" value="Gamma-glutamyl cyclotransferase-like"/>
    <property type="match status" value="1"/>
</dbReference>
<proteinExistence type="inferred from homology"/>
<dbReference type="PANTHER" id="PTHR12510">
    <property type="entry name" value="TROPONIN C-AKIN-1 PROTEIN"/>
    <property type="match status" value="1"/>
</dbReference>
<dbReference type="CDD" id="cd06661">
    <property type="entry name" value="GGCT_like"/>
    <property type="match status" value="1"/>
</dbReference>
<dbReference type="InterPro" id="IPR036568">
    <property type="entry name" value="GGCT-like_sf"/>
</dbReference>
<dbReference type="Pfam" id="PF06094">
    <property type="entry name" value="GGACT"/>
    <property type="match status" value="1"/>
</dbReference>
<comment type="similarity">
    <text evidence="1 3">Belongs to the gamma-glutamylcyclotransferase family.</text>
</comment>
<protein>
    <recommendedName>
        <fullName evidence="3">Gamma-glutamylcyclotransferase family protein</fullName>
    </recommendedName>
</protein>
<dbReference type="VEuPathDB" id="VectorBase:PPAI006844"/>
<keyword evidence="6" id="KW-1185">Reference proteome</keyword>
<evidence type="ECO:0000313" key="6">
    <source>
        <dbReference type="Proteomes" id="UP000092462"/>
    </source>
</evidence>
<evidence type="ECO:0000256" key="3">
    <source>
        <dbReference type="RuleBase" id="RU367036"/>
    </source>
</evidence>
<evidence type="ECO:0000256" key="2">
    <source>
        <dbReference type="PIRSR" id="PIRSR639126-1"/>
    </source>
</evidence>
<reference evidence="5" key="1">
    <citation type="submission" date="2022-08" db="UniProtKB">
        <authorList>
            <consortium name="EnsemblMetazoa"/>
        </authorList>
    </citation>
    <scope>IDENTIFICATION</scope>
    <source>
        <strain evidence="5">Israel</strain>
    </source>
</reference>
<dbReference type="GO" id="GO:0005829">
    <property type="term" value="C:cytosol"/>
    <property type="evidence" value="ECO:0007669"/>
    <property type="project" value="TreeGrafter"/>
</dbReference>
<dbReference type="AlphaFoldDB" id="A0A1B0DFN3"/>